<sequence length="458" mass="50560">MRNRTKWIGLLALVFLLLMQVACGNGKSGGNNAEPGKSSTGQSETGKSEASEEPSQETKQEPVKLKLMMHVADDTRKAIAQMMKDRLAEKLPGYEVEFELVGTATDWENKLRTYNVTGDLPDVFYMAGAPSFPIIKAGNVIDLTSYIQEDGFAKKYSDPAVLAPASDGKMYAMPEGFDFYFNPRLFYNKDIFEKYGLDIPKTYDELLAVSKTLNDKGVIPMVVPAKDFNGAGLFLNIVMMMLDNPQTVLDLNDHKIDWSDPKVIAALNRVKQLVNEKVLPEGVVNLDYGAAANLFATKKAAMYAAMTWDLSSIEKTPDVDFMLWPQVNPAVDPNSVTMYWGAPNSGYAVSSKSKHIAEAVKLAEYAAEISSFGFTEIGKSPSALKTDAKMDMSDLAKRNLEQFDQTTIKVPPLALNLGSKMFSEYLKLSSSLLTGQYTGEQFAKDIAKPWEEEKKGSK</sequence>
<accession>A0ABV1KSF6</accession>
<dbReference type="Proteomes" id="UP001493487">
    <property type="component" value="Unassembled WGS sequence"/>
</dbReference>
<keyword evidence="3" id="KW-1185">Reference proteome</keyword>
<evidence type="ECO:0000313" key="2">
    <source>
        <dbReference type="EMBL" id="MEQ4483045.1"/>
    </source>
</evidence>
<comment type="caution">
    <text evidence="2">The sequence shown here is derived from an EMBL/GenBank/DDBJ whole genome shotgun (WGS) entry which is preliminary data.</text>
</comment>
<dbReference type="Gene3D" id="3.40.190.10">
    <property type="entry name" value="Periplasmic binding protein-like II"/>
    <property type="match status" value="2"/>
</dbReference>
<evidence type="ECO:0000256" key="1">
    <source>
        <dbReference type="SAM" id="MobiDB-lite"/>
    </source>
</evidence>
<organism evidence="2 3">
    <name type="scientific">Cohnella silvisoli</name>
    <dbReference type="NCBI Taxonomy" id="2873699"/>
    <lineage>
        <taxon>Bacteria</taxon>
        <taxon>Bacillati</taxon>
        <taxon>Bacillota</taxon>
        <taxon>Bacilli</taxon>
        <taxon>Bacillales</taxon>
        <taxon>Paenibacillaceae</taxon>
        <taxon>Cohnella</taxon>
    </lineage>
</organism>
<name>A0ABV1KSF6_9BACL</name>
<evidence type="ECO:0000313" key="3">
    <source>
        <dbReference type="Proteomes" id="UP001493487"/>
    </source>
</evidence>
<dbReference type="InterPro" id="IPR006059">
    <property type="entry name" value="SBP"/>
</dbReference>
<dbReference type="RefSeq" id="WP_232184159.1">
    <property type="nucleotide sequence ID" value="NZ_JAIOAP010000002.1"/>
</dbReference>
<dbReference type="EMBL" id="JASKHM010000006">
    <property type="protein sequence ID" value="MEQ4483045.1"/>
    <property type="molecule type" value="Genomic_DNA"/>
</dbReference>
<dbReference type="Pfam" id="PF01547">
    <property type="entry name" value="SBP_bac_1"/>
    <property type="match status" value="1"/>
</dbReference>
<dbReference type="PANTHER" id="PTHR43649">
    <property type="entry name" value="ARABINOSE-BINDING PROTEIN-RELATED"/>
    <property type="match status" value="1"/>
</dbReference>
<dbReference type="InterPro" id="IPR050490">
    <property type="entry name" value="Bact_solute-bd_prot1"/>
</dbReference>
<protein>
    <submittedName>
        <fullName evidence="2">Extracellular solute-binding protein</fullName>
    </submittedName>
</protein>
<reference evidence="2 3" key="1">
    <citation type="journal article" date="2023" name="Genome Announc.">
        <title>Pan-Genome Analyses of the Genus Cohnella and Proposal of the Novel Species Cohnella silvisoli sp. nov., Isolated from Forest Soil.</title>
        <authorList>
            <person name="Wang C."/>
            <person name="Mao L."/>
            <person name="Bao G."/>
            <person name="Zhu H."/>
        </authorList>
    </citation>
    <scope>NUCLEOTIDE SEQUENCE [LARGE SCALE GENOMIC DNA]</scope>
    <source>
        <strain evidence="2 3">NL03-T5-1</strain>
    </source>
</reference>
<gene>
    <name evidence="2" type="ORF">QJS35_11625</name>
</gene>
<dbReference type="SUPFAM" id="SSF53850">
    <property type="entry name" value="Periplasmic binding protein-like II"/>
    <property type="match status" value="1"/>
</dbReference>
<feature type="region of interest" description="Disordered" evidence="1">
    <location>
        <begin position="27"/>
        <end position="61"/>
    </location>
</feature>
<proteinExistence type="predicted"/>
<feature type="compositionally biased region" description="Basic and acidic residues" evidence="1">
    <location>
        <begin position="46"/>
        <end position="61"/>
    </location>
</feature>